<dbReference type="GO" id="GO:0007018">
    <property type="term" value="P:microtubule-based movement"/>
    <property type="evidence" value="ECO:0007669"/>
    <property type="project" value="InterPro"/>
</dbReference>
<proteinExistence type="predicted"/>
<comment type="caution">
    <text evidence="1">The sequence shown here is derived from an EMBL/GenBank/DDBJ whole genome shotgun (WGS) entry which is preliminary data.</text>
</comment>
<reference evidence="1 2" key="1">
    <citation type="submission" date="2023-10" db="EMBL/GenBank/DDBJ databases">
        <authorList>
            <person name="Maclean D."/>
            <person name="Macfadyen A."/>
        </authorList>
    </citation>
    <scope>NUCLEOTIDE SEQUENCE [LARGE SCALE GENOMIC DNA]</scope>
</reference>
<organism evidence="1 2">
    <name type="scientific">Coccomyxa viridis</name>
    <dbReference type="NCBI Taxonomy" id="1274662"/>
    <lineage>
        <taxon>Eukaryota</taxon>
        <taxon>Viridiplantae</taxon>
        <taxon>Chlorophyta</taxon>
        <taxon>core chlorophytes</taxon>
        <taxon>Trebouxiophyceae</taxon>
        <taxon>Trebouxiophyceae incertae sedis</taxon>
        <taxon>Coccomyxaceae</taxon>
        <taxon>Coccomyxa</taxon>
    </lineage>
</organism>
<evidence type="ECO:0000313" key="2">
    <source>
        <dbReference type="Proteomes" id="UP001314263"/>
    </source>
</evidence>
<evidence type="ECO:0000313" key="1">
    <source>
        <dbReference type="EMBL" id="CAK0784804.1"/>
    </source>
</evidence>
<dbReference type="PANTHER" id="PTHR45703">
    <property type="entry name" value="DYNEIN HEAVY CHAIN"/>
    <property type="match status" value="1"/>
</dbReference>
<sequence length="592" mass="65493">MKMHRVHARSVTYLRVSSTPRTGADIAIELLSEKDCHGPAFYTLNRVLTNLSDRPYDLVEVPREARSRAEHYVMSLKGVTCIRGGLICEYITLQEWDHHRRCFQKLQTFGFFRDFIRRRAIMRWQSVVRRRSYTRLRNKVAARAFVAKPGFLACLQRSASMACKMQEAALLSLGGAGKVLEVDDWAEAQVGQREQIARPLLEACLDKCRLDLEGLCREAGKQAADWAASIRSTAELADETGYELCSGRNRSLVAIKSEKRERTRSFHRVMEEASLLGNFVRLTDYILASTLAQQVVGMSADLLASLQPEGSGRGSFFDVRVSFPAAPETGVRFSPDEFGVTEALITNAVEGAAGLLTSLPRVLYTRSFIPFYDGRPSGIRLLDVTGDSAELQQACSGIKLAVRDAFSAARSHAEALEEHRALHTFAASWPTQKLATHERSFQELRSNLVRQAQWRAGLDKLPTSVCVAILHIDAAPLKDSLMPISQQAIEQVKAGILALLRSTGESCLAGLKAATARLHAGLKQPHDLADMQVVYKDQQDAWQALSAVAEEIDEMHALLLEHHQRIPTVDTVLNDDIKEALGSFAAALKAAG</sequence>
<dbReference type="Proteomes" id="UP001314263">
    <property type="component" value="Unassembled WGS sequence"/>
</dbReference>
<accession>A0AAV1IFN6</accession>
<name>A0AAV1IFN6_9CHLO</name>
<gene>
    <name evidence="1" type="ORF">CVIRNUC_008008</name>
</gene>
<dbReference type="GO" id="GO:0045505">
    <property type="term" value="F:dynein intermediate chain binding"/>
    <property type="evidence" value="ECO:0007669"/>
    <property type="project" value="InterPro"/>
</dbReference>
<dbReference type="EMBL" id="CAUYUE010000011">
    <property type="protein sequence ID" value="CAK0784804.1"/>
    <property type="molecule type" value="Genomic_DNA"/>
</dbReference>
<keyword evidence="2" id="KW-1185">Reference proteome</keyword>
<dbReference type="GO" id="GO:0051959">
    <property type="term" value="F:dynein light intermediate chain binding"/>
    <property type="evidence" value="ECO:0007669"/>
    <property type="project" value="InterPro"/>
</dbReference>
<dbReference type="PANTHER" id="PTHR45703:SF35">
    <property type="entry name" value="DYNEIN HEAVY CHAIN"/>
    <property type="match status" value="1"/>
</dbReference>
<dbReference type="AlphaFoldDB" id="A0AAV1IFN6"/>
<dbReference type="GO" id="GO:0030286">
    <property type="term" value="C:dynein complex"/>
    <property type="evidence" value="ECO:0007669"/>
    <property type="project" value="InterPro"/>
</dbReference>
<protein>
    <submittedName>
        <fullName evidence="1">Uncharacterized protein</fullName>
    </submittedName>
</protein>
<dbReference type="InterPro" id="IPR026983">
    <property type="entry name" value="DHC"/>
</dbReference>